<dbReference type="CDD" id="cd00198">
    <property type="entry name" value="vWFA"/>
    <property type="match status" value="1"/>
</dbReference>
<name>A0A5C6AI52_9BACT</name>
<dbReference type="SUPFAM" id="SSF53300">
    <property type="entry name" value="vWA-like"/>
    <property type="match status" value="1"/>
</dbReference>
<dbReference type="AlphaFoldDB" id="A0A5C6AI52"/>
<dbReference type="InterPro" id="IPR002035">
    <property type="entry name" value="VWF_A"/>
</dbReference>
<feature type="compositionally biased region" description="Acidic residues" evidence="1">
    <location>
        <begin position="180"/>
        <end position="192"/>
    </location>
</feature>
<sequence>MHAMALLLLGVFTQIVPIDKAPLLFSSPPPEEPEDLDEAFRVSEQLMIDIGALSDGGAGDAAASAPIEAVISEVSLDLQAVTDVGQLPSLESATPLLTSPDPDNLLLVRGVGAVGTTGSNGAVDRLTGEILLSLEQRPTVVVWLFDRSGSLSGQREAIVSRFDRVYEELGVASPRRADGEDASSDEPDDDDAPLLTTVAAFGSGVEFVTPKPTADIDAIKAAVRSIEPDDSGEENVFGAVLEAVERHKRYRLRRPKHNVMIVVVTDEAGDDLDRLDRAVDACRTMQTPVYVVGAPAPFGRLETYVRYVDPDPRYDQTPQYLPVRQGPETLLPERLRLGYFGARDFDGPVLDSGFGPYSLTRLTAESGGFFIAVHPFRVDAGRANREGGDGQLVANLDYFFDERLMRRYRPDYLPTTEYRRRLNQNGAKKALVEAASLSWTAPLDNVRREFPKLDEAQFAEDLTRAQRAAALLEPRLDQLVTTLRRGEGDRPKLDSARWEAGFDLAMGRALATKVRAEGYNDMLARAKQGMEFTSEKKDTWIISPNDAIATGSLAAREAEEAKTYLTRVTKEHEGTPWALLAQRELARPLGWEWRDEFRNLAERRERQNNRPRPERPEPEPKPRRTPKL</sequence>
<accession>A0A5C6AI52</accession>
<dbReference type="Proteomes" id="UP000317421">
    <property type="component" value="Unassembled WGS sequence"/>
</dbReference>
<gene>
    <name evidence="3" type="ORF">Pla108_06170</name>
</gene>
<evidence type="ECO:0000259" key="2">
    <source>
        <dbReference type="Pfam" id="PF00092"/>
    </source>
</evidence>
<dbReference type="Pfam" id="PF00092">
    <property type="entry name" value="VWA"/>
    <property type="match status" value="1"/>
</dbReference>
<feature type="region of interest" description="Disordered" evidence="1">
    <location>
        <begin position="173"/>
        <end position="192"/>
    </location>
</feature>
<feature type="region of interest" description="Disordered" evidence="1">
    <location>
        <begin position="602"/>
        <end position="628"/>
    </location>
</feature>
<reference evidence="3 4" key="1">
    <citation type="submission" date="2019-02" db="EMBL/GenBank/DDBJ databases">
        <title>Deep-cultivation of Planctomycetes and their phenomic and genomic characterization uncovers novel biology.</title>
        <authorList>
            <person name="Wiegand S."/>
            <person name="Jogler M."/>
            <person name="Boedeker C."/>
            <person name="Pinto D."/>
            <person name="Vollmers J."/>
            <person name="Rivas-Marin E."/>
            <person name="Kohn T."/>
            <person name="Peeters S.H."/>
            <person name="Heuer A."/>
            <person name="Rast P."/>
            <person name="Oberbeckmann S."/>
            <person name="Bunk B."/>
            <person name="Jeske O."/>
            <person name="Meyerdierks A."/>
            <person name="Storesund J.E."/>
            <person name="Kallscheuer N."/>
            <person name="Luecker S."/>
            <person name="Lage O.M."/>
            <person name="Pohl T."/>
            <person name="Merkel B.J."/>
            <person name="Hornburger P."/>
            <person name="Mueller R.-W."/>
            <person name="Bruemmer F."/>
            <person name="Labrenz M."/>
            <person name="Spormann A.M."/>
            <person name="Op Den Camp H."/>
            <person name="Overmann J."/>
            <person name="Amann R."/>
            <person name="Jetten M.S.M."/>
            <person name="Mascher T."/>
            <person name="Medema M.H."/>
            <person name="Devos D.P."/>
            <person name="Kaster A.-K."/>
            <person name="Ovreas L."/>
            <person name="Rohde M."/>
            <person name="Galperin M.Y."/>
            <person name="Jogler C."/>
        </authorList>
    </citation>
    <scope>NUCLEOTIDE SEQUENCE [LARGE SCALE GENOMIC DNA]</scope>
    <source>
        <strain evidence="3 4">Pla108</strain>
    </source>
</reference>
<keyword evidence="4" id="KW-1185">Reference proteome</keyword>
<dbReference type="InterPro" id="IPR036465">
    <property type="entry name" value="vWFA_dom_sf"/>
</dbReference>
<evidence type="ECO:0000313" key="3">
    <source>
        <dbReference type="EMBL" id="TWT99674.1"/>
    </source>
</evidence>
<organism evidence="3 4">
    <name type="scientific">Botrimarina colliarenosi</name>
    <dbReference type="NCBI Taxonomy" id="2528001"/>
    <lineage>
        <taxon>Bacteria</taxon>
        <taxon>Pseudomonadati</taxon>
        <taxon>Planctomycetota</taxon>
        <taxon>Planctomycetia</taxon>
        <taxon>Pirellulales</taxon>
        <taxon>Lacipirellulaceae</taxon>
        <taxon>Botrimarina</taxon>
    </lineage>
</organism>
<protein>
    <recommendedName>
        <fullName evidence="2">VWFA domain-containing protein</fullName>
    </recommendedName>
</protein>
<dbReference type="Gene3D" id="3.40.50.410">
    <property type="entry name" value="von Willebrand factor, type A domain"/>
    <property type="match status" value="1"/>
</dbReference>
<dbReference type="EMBL" id="SJPR01000001">
    <property type="protein sequence ID" value="TWT99674.1"/>
    <property type="molecule type" value="Genomic_DNA"/>
</dbReference>
<evidence type="ECO:0000313" key="4">
    <source>
        <dbReference type="Proteomes" id="UP000317421"/>
    </source>
</evidence>
<feature type="domain" description="VWFA" evidence="2">
    <location>
        <begin position="215"/>
        <end position="294"/>
    </location>
</feature>
<comment type="caution">
    <text evidence="3">The sequence shown here is derived from an EMBL/GenBank/DDBJ whole genome shotgun (WGS) entry which is preliminary data.</text>
</comment>
<evidence type="ECO:0000256" key="1">
    <source>
        <dbReference type="SAM" id="MobiDB-lite"/>
    </source>
</evidence>
<feature type="compositionally biased region" description="Basic and acidic residues" evidence="1">
    <location>
        <begin position="602"/>
        <end position="622"/>
    </location>
</feature>
<proteinExistence type="predicted"/>